<evidence type="ECO:0000313" key="3">
    <source>
        <dbReference type="Proteomes" id="UP000281406"/>
    </source>
</evidence>
<feature type="compositionally biased region" description="Basic and acidic residues" evidence="1">
    <location>
        <begin position="260"/>
        <end position="270"/>
    </location>
</feature>
<evidence type="ECO:0000313" key="2">
    <source>
        <dbReference type="EMBL" id="ROI15948.1"/>
    </source>
</evidence>
<dbReference type="AlphaFoldDB" id="A0A3N0XF52"/>
<keyword evidence="3" id="KW-1185">Reference proteome</keyword>
<protein>
    <submittedName>
        <fullName evidence="2">Uncharacterized protein</fullName>
    </submittedName>
</protein>
<dbReference type="OrthoDB" id="8776843at2759"/>
<reference evidence="2 3" key="1">
    <citation type="submission" date="2018-10" db="EMBL/GenBank/DDBJ databases">
        <title>Genome assembly for a Yunnan-Guizhou Plateau 3E fish, Anabarilius grahami (Regan), and its evolutionary and genetic applications.</title>
        <authorList>
            <person name="Jiang W."/>
        </authorList>
    </citation>
    <scope>NUCLEOTIDE SEQUENCE [LARGE SCALE GENOMIC DNA]</scope>
    <source>
        <strain evidence="2">AG-KIZ</strain>
        <tissue evidence="2">Muscle</tissue>
    </source>
</reference>
<feature type="region of interest" description="Disordered" evidence="1">
    <location>
        <begin position="244"/>
        <end position="284"/>
    </location>
</feature>
<accession>A0A3N0XF52</accession>
<feature type="region of interest" description="Disordered" evidence="1">
    <location>
        <begin position="353"/>
        <end position="375"/>
    </location>
</feature>
<evidence type="ECO:0000256" key="1">
    <source>
        <dbReference type="SAM" id="MobiDB-lite"/>
    </source>
</evidence>
<name>A0A3N0XF52_ANAGA</name>
<gene>
    <name evidence="2" type="ORF">DPX16_14160</name>
</gene>
<proteinExistence type="predicted"/>
<sequence length="622" mass="70093">MDVVLPALVLCLREEESMVLEAKTRAEEWEKLNIDVPYNYNCAHCNRTGNGHISSVEASIIGKKSFARVMHFLHCKYLLNKSDGRFLEIPDRFSDSITSLNGCLKQELIHTFSKDLINCVYQELLNNEMGKTFPVDYLCLELLRQMFTEIPARWEFYMDVLEYFSLRAAENHLKLFLRLPLTPHEDCMDDLSTLEENWHSAGPRTMTKAERTTLNILSKTVTNMVMDIIDQTTKNPLRAAEIVRQGKKSGAQSADEELHESELFESKTPKPDIMPENGVLGPSSETKLEALDSEQQVEFENVNSNCCEELCEPKSLRSKTPKPDIMHENEVFRPSSGIKLEALDSEQEVELEDLHDEAPFERSSQPGKEEEASESLTLPYNLLESVVDGLLAKLKATYHVDIFGIYFSEALVASLAKGLANLEGINVTSSFSLSNKCFPDENDTVLQIVNEAHGTLTQKNYLKAVWHETEMAVIYLTAILSAVILDYMVVRPKAQKNNCTRESFTLCGSNTEFWNPPVINEFCIENELMQACAASPSPVEDIDSSLCNTTQDSVNDMRSGNNQDSVLGEIDELCCEDQRLDSDKSLGLALRDVTPKVKKKGIQFSLSKLFFFKNKASQRVGP</sequence>
<comment type="caution">
    <text evidence="2">The sequence shown here is derived from an EMBL/GenBank/DDBJ whole genome shotgun (WGS) entry which is preliminary data.</text>
</comment>
<organism evidence="2 3">
    <name type="scientific">Anabarilius grahami</name>
    <name type="common">Kanglang fish</name>
    <name type="synonym">Barilius grahami</name>
    <dbReference type="NCBI Taxonomy" id="495550"/>
    <lineage>
        <taxon>Eukaryota</taxon>
        <taxon>Metazoa</taxon>
        <taxon>Chordata</taxon>
        <taxon>Craniata</taxon>
        <taxon>Vertebrata</taxon>
        <taxon>Euteleostomi</taxon>
        <taxon>Actinopterygii</taxon>
        <taxon>Neopterygii</taxon>
        <taxon>Teleostei</taxon>
        <taxon>Ostariophysi</taxon>
        <taxon>Cypriniformes</taxon>
        <taxon>Xenocyprididae</taxon>
        <taxon>Xenocypridinae</taxon>
        <taxon>Xenocypridinae incertae sedis</taxon>
        <taxon>Anabarilius</taxon>
    </lineage>
</organism>
<dbReference type="Proteomes" id="UP000281406">
    <property type="component" value="Unassembled WGS sequence"/>
</dbReference>
<dbReference type="EMBL" id="RJVU01075617">
    <property type="protein sequence ID" value="ROI15948.1"/>
    <property type="molecule type" value="Genomic_DNA"/>
</dbReference>